<dbReference type="AlphaFoldDB" id="L8WYJ9"/>
<dbReference type="GO" id="GO:0016251">
    <property type="term" value="F:RNA polymerase II general transcription initiation factor activity"/>
    <property type="evidence" value="ECO:0007669"/>
    <property type="project" value="TreeGrafter"/>
</dbReference>
<evidence type="ECO:0000256" key="2">
    <source>
        <dbReference type="ARBA" id="ARBA00023242"/>
    </source>
</evidence>
<dbReference type="GO" id="GO:0051123">
    <property type="term" value="P:RNA polymerase II preinitiation complex assembly"/>
    <property type="evidence" value="ECO:0007669"/>
    <property type="project" value="TreeGrafter"/>
</dbReference>
<dbReference type="Gene3D" id="1.10.20.10">
    <property type="entry name" value="Histone, subunit A"/>
    <property type="match status" value="1"/>
</dbReference>
<dbReference type="GO" id="GO:0046982">
    <property type="term" value="F:protein heterodimerization activity"/>
    <property type="evidence" value="ECO:0007669"/>
    <property type="project" value="InterPro"/>
</dbReference>
<comment type="subcellular location">
    <subcellularLocation>
        <location evidence="1">Nucleus</location>
    </subcellularLocation>
</comment>
<dbReference type="GO" id="GO:0017025">
    <property type="term" value="F:TBP-class protein binding"/>
    <property type="evidence" value="ECO:0007669"/>
    <property type="project" value="TreeGrafter"/>
</dbReference>
<reference evidence="5 6" key="1">
    <citation type="journal article" date="2013" name="Nat. Commun.">
        <title>The evolution and pathogenic mechanisms of the rice sheath blight pathogen.</title>
        <authorList>
            <person name="Zheng A."/>
            <person name="Lin R."/>
            <person name="Xu L."/>
            <person name="Qin P."/>
            <person name="Tang C."/>
            <person name="Ai P."/>
            <person name="Zhang D."/>
            <person name="Liu Y."/>
            <person name="Sun Z."/>
            <person name="Feng H."/>
            <person name="Wang Y."/>
            <person name="Chen Y."/>
            <person name="Liang X."/>
            <person name="Fu R."/>
            <person name="Li Q."/>
            <person name="Zhang J."/>
            <person name="Yu X."/>
            <person name="Xie Z."/>
            <person name="Ding L."/>
            <person name="Guan P."/>
            <person name="Tang J."/>
            <person name="Liang Y."/>
            <person name="Wang S."/>
            <person name="Deng Q."/>
            <person name="Li S."/>
            <person name="Zhu J."/>
            <person name="Wang L."/>
            <person name="Liu H."/>
            <person name="Li P."/>
        </authorList>
    </citation>
    <scope>NUCLEOTIDE SEQUENCE [LARGE SCALE GENOMIC DNA]</scope>
    <source>
        <strain evidence="6">AG-1 IA</strain>
    </source>
</reference>
<name>L8WYJ9_THACA</name>
<evidence type="ECO:0000313" key="5">
    <source>
        <dbReference type="EMBL" id="ELU43166.1"/>
    </source>
</evidence>
<dbReference type="InterPro" id="IPR003958">
    <property type="entry name" value="CBFA_NFYB_domain"/>
</dbReference>
<feature type="region of interest" description="Disordered" evidence="3">
    <location>
        <begin position="109"/>
        <end position="132"/>
    </location>
</feature>
<dbReference type="PANTHER" id="PTHR46138:SF1">
    <property type="entry name" value="PROTEIN DR1"/>
    <property type="match status" value="1"/>
</dbReference>
<dbReference type="EMBL" id="AFRT01000602">
    <property type="protein sequence ID" value="ELU43166.1"/>
    <property type="molecule type" value="Genomic_DNA"/>
</dbReference>
<dbReference type="InterPro" id="IPR009072">
    <property type="entry name" value="Histone-fold"/>
</dbReference>
<protein>
    <submittedName>
        <fullName evidence="5">Histone-like transcription factor (CBF/NF-Y) and archaeal histone domain-containing protein</fullName>
    </submittedName>
</protein>
<dbReference type="STRING" id="983506.L8WYJ9"/>
<gene>
    <name evidence="5" type="ORF">AG1IA_02806</name>
</gene>
<sequence>MSDHEGPSGAADDELSLPKATVQKLIAGQHNLSTALSTQLLRWYVLLVDDMTPVADAISTEFIHMISTEANEICEKEAKKTISPEHIVGALKTLGFESYVEEVEGVLKDHKQAQKDREKKTSKFEASGKSEEQLLAEQQQLFEASRARFHAGQ</sequence>
<dbReference type="OrthoDB" id="601405at2759"/>
<dbReference type="Pfam" id="PF00808">
    <property type="entry name" value="CBFD_NFYB_HMF"/>
    <property type="match status" value="1"/>
</dbReference>
<dbReference type="GO" id="GO:0017054">
    <property type="term" value="C:negative cofactor 2 complex"/>
    <property type="evidence" value="ECO:0007669"/>
    <property type="project" value="InterPro"/>
</dbReference>
<proteinExistence type="predicted"/>
<accession>L8WYJ9</accession>
<dbReference type="SUPFAM" id="SSF47113">
    <property type="entry name" value="Histone-fold"/>
    <property type="match status" value="1"/>
</dbReference>
<keyword evidence="6" id="KW-1185">Reference proteome</keyword>
<evidence type="ECO:0000256" key="3">
    <source>
        <dbReference type="SAM" id="MobiDB-lite"/>
    </source>
</evidence>
<organism evidence="5 6">
    <name type="scientific">Thanatephorus cucumeris (strain AG1-IA)</name>
    <name type="common">Rice sheath blight fungus</name>
    <name type="synonym">Rhizoctonia solani</name>
    <dbReference type="NCBI Taxonomy" id="983506"/>
    <lineage>
        <taxon>Eukaryota</taxon>
        <taxon>Fungi</taxon>
        <taxon>Dikarya</taxon>
        <taxon>Basidiomycota</taxon>
        <taxon>Agaricomycotina</taxon>
        <taxon>Agaricomycetes</taxon>
        <taxon>Cantharellales</taxon>
        <taxon>Ceratobasidiaceae</taxon>
        <taxon>Rhizoctonia</taxon>
        <taxon>Rhizoctonia solani AG-1</taxon>
    </lineage>
</organism>
<evidence type="ECO:0000313" key="6">
    <source>
        <dbReference type="Proteomes" id="UP000011668"/>
    </source>
</evidence>
<keyword evidence="2" id="KW-0539">Nucleus</keyword>
<evidence type="ECO:0000259" key="4">
    <source>
        <dbReference type="Pfam" id="PF00808"/>
    </source>
</evidence>
<dbReference type="OMA" id="EVCNQSN"/>
<dbReference type="PANTHER" id="PTHR46138">
    <property type="entry name" value="PROTEIN DR1"/>
    <property type="match status" value="1"/>
</dbReference>
<dbReference type="GO" id="GO:0000122">
    <property type="term" value="P:negative regulation of transcription by RNA polymerase II"/>
    <property type="evidence" value="ECO:0007669"/>
    <property type="project" value="InterPro"/>
</dbReference>
<comment type="caution">
    <text evidence="5">The sequence shown here is derived from an EMBL/GenBank/DDBJ whole genome shotgun (WGS) entry which is preliminary data.</text>
</comment>
<evidence type="ECO:0000256" key="1">
    <source>
        <dbReference type="ARBA" id="ARBA00004123"/>
    </source>
</evidence>
<feature type="domain" description="Transcription factor CBF/NF-Y/archaeal histone" evidence="4">
    <location>
        <begin position="59"/>
        <end position="91"/>
    </location>
</feature>
<dbReference type="HOGENOM" id="CLU_066247_11_3_1"/>
<dbReference type="InterPro" id="IPR042225">
    <property type="entry name" value="Ncb2"/>
</dbReference>
<dbReference type="Proteomes" id="UP000011668">
    <property type="component" value="Unassembled WGS sequence"/>
</dbReference>
<dbReference type="CDD" id="cd22905">
    <property type="entry name" value="HFD_Dr1"/>
    <property type="match status" value="1"/>
</dbReference>